<evidence type="ECO:0000313" key="3">
    <source>
        <dbReference type="Proteomes" id="UP000193498"/>
    </source>
</evidence>
<dbReference type="Gene3D" id="2.60.40.790">
    <property type="match status" value="1"/>
</dbReference>
<organism evidence="2 3">
    <name type="scientific">Basidiobolus meristosporus CBS 931.73</name>
    <dbReference type="NCBI Taxonomy" id="1314790"/>
    <lineage>
        <taxon>Eukaryota</taxon>
        <taxon>Fungi</taxon>
        <taxon>Fungi incertae sedis</taxon>
        <taxon>Zoopagomycota</taxon>
        <taxon>Entomophthoromycotina</taxon>
        <taxon>Basidiobolomycetes</taxon>
        <taxon>Basidiobolales</taxon>
        <taxon>Basidiobolaceae</taxon>
        <taxon>Basidiobolus</taxon>
    </lineage>
</organism>
<dbReference type="AlphaFoldDB" id="A0A1Y1Z8M7"/>
<protein>
    <recommendedName>
        <fullName evidence="1">CS domain-containing protein</fullName>
    </recommendedName>
</protein>
<reference evidence="2 3" key="1">
    <citation type="submission" date="2016-07" db="EMBL/GenBank/DDBJ databases">
        <title>Pervasive Adenine N6-methylation of Active Genes in Fungi.</title>
        <authorList>
            <consortium name="DOE Joint Genome Institute"/>
            <person name="Mondo S.J."/>
            <person name="Dannebaum R.O."/>
            <person name="Kuo R.C."/>
            <person name="Labutti K."/>
            <person name="Haridas S."/>
            <person name="Kuo A."/>
            <person name="Salamov A."/>
            <person name="Ahrendt S.R."/>
            <person name="Lipzen A."/>
            <person name="Sullivan W."/>
            <person name="Andreopoulos W.B."/>
            <person name="Clum A."/>
            <person name="Lindquist E."/>
            <person name="Daum C."/>
            <person name="Ramamoorthy G.K."/>
            <person name="Gryganskyi A."/>
            <person name="Culley D."/>
            <person name="Magnuson J.K."/>
            <person name="James T.Y."/>
            <person name="O'Malley M.A."/>
            <person name="Stajich J.E."/>
            <person name="Spatafora J.W."/>
            <person name="Visel A."/>
            <person name="Grigoriev I.V."/>
        </authorList>
    </citation>
    <scope>NUCLEOTIDE SEQUENCE [LARGE SCALE GENOMIC DNA]</scope>
    <source>
        <strain evidence="2 3">CBS 931.73</strain>
    </source>
</reference>
<evidence type="ECO:0000313" key="2">
    <source>
        <dbReference type="EMBL" id="ORY06611.1"/>
    </source>
</evidence>
<dbReference type="CDD" id="cd06463">
    <property type="entry name" value="p23_like"/>
    <property type="match status" value="1"/>
</dbReference>
<sequence length="145" mass="16822">MSLPIFRLRQTQTHVTILVEVPLIQEASVQIRNDRNSLTLTFTDAEEQEYELPLDFEQEIDPSGIKTSVCETNLVLLFHKQLPGEWKSVYVRESGEKHFLTEARIRQLVAHGEQECPWSKSDVHITAVEVDRKNPSESLEFEVRF</sequence>
<gene>
    <name evidence="2" type="ORF">K493DRAFT_344459</name>
</gene>
<proteinExistence type="predicted"/>
<dbReference type="Pfam" id="PF04969">
    <property type="entry name" value="CS"/>
    <property type="match status" value="1"/>
</dbReference>
<dbReference type="InterPro" id="IPR007052">
    <property type="entry name" value="CS_dom"/>
</dbReference>
<dbReference type="EMBL" id="MCFE01000015">
    <property type="protein sequence ID" value="ORY06611.1"/>
    <property type="molecule type" value="Genomic_DNA"/>
</dbReference>
<name>A0A1Y1Z8M7_9FUNG</name>
<dbReference type="Proteomes" id="UP000193498">
    <property type="component" value="Unassembled WGS sequence"/>
</dbReference>
<feature type="domain" description="CS" evidence="1">
    <location>
        <begin position="1"/>
        <end position="90"/>
    </location>
</feature>
<evidence type="ECO:0000259" key="1">
    <source>
        <dbReference type="PROSITE" id="PS51203"/>
    </source>
</evidence>
<dbReference type="SUPFAM" id="SSF49764">
    <property type="entry name" value="HSP20-like chaperones"/>
    <property type="match status" value="1"/>
</dbReference>
<comment type="caution">
    <text evidence="2">The sequence shown here is derived from an EMBL/GenBank/DDBJ whole genome shotgun (WGS) entry which is preliminary data.</text>
</comment>
<dbReference type="InParanoid" id="A0A1Y1Z8M7"/>
<keyword evidence="3" id="KW-1185">Reference proteome</keyword>
<dbReference type="PROSITE" id="PS51203">
    <property type="entry name" value="CS"/>
    <property type="match status" value="1"/>
</dbReference>
<dbReference type="InterPro" id="IPR008978">
    <property type="entry name" value="HSP20-like_chaperone"/>
</dbReference>
<accession>A0A1Y1Z8M7</accession>